<evidence type="ECO:0000259" key="4">
    <source>
        <dbReference type="PROSITE" id="PS50956"/>
    </source>
</evidence>
<dbReference type="GO" id="GO:0043200">
    <property type="term" value="P:response to amino acid"/>
    <property type="evidence" value="ECO:0007669"/>
    <property type="project" value="TreeGrafter"/>
</dbReference>
<keyword evidence="6" id="KW-1185">Reference proteome</keyword>
<dbReference type="SMART" id="SM00344">
    <property type="entry name" value="HTH_ASNC"/>
    <property type="match status" value="1"/>
</dbReference>
<dbReference type="GO" id="GO:0005829">
    <property type="term" value="C:cytosol"/>
    <property type="evidence" value="ECO:0007669"/>
    <property type="project" value="TreeGrafter"/>
</dbReference>
<dbReference type="InterPro" id="IPR000485">
    <property type="entry name" value="AsnC-type_HTH_dom"/>
</dbReference>
<protein>
    <submittedName>
        <fullName evidence="5">Lrp/AsnC family transcriptional regulator</fullName>
    </submittedName>
</protein>
<evidence type="ECO:0000256" key="2">
    <source>
        <dbReference type="ARBA" id="ARBA00023125"/>
    </source>
</evidence>
<dbReference type="PANTHER" id="PTHR30154:SF53">
    <property type="entry name" value="HTH-TYPE TRANSCRIPTIONAL REGULATOR LRPC"/>
    <property type="match status" value="1"/>
</dbReference>
<dbReference type="InterPro" id="IPR011991">
    <property type="entry name" value="ArsR-like_HTH"/>
</dbReference>
<keyword evidence="1" id="KW-0805">Transcription regulation</keyword>
<organism evidence="5 6">
    <name type="scientific">Photobacterium chitinilyticum</name>
    <dbReference type="NCBI Taxonomy" id="2485123"/>
    <lineage>
        <taxon>Bacteria</taxon>
        <taxon>Pseudomonadati</taxon>
        <taxon>Pseudomonadota</taxon>
        <taxon>Gammaproteobacteria</taxon>
        <taxon>Vibrionales</taxon>
        <taxon>Vibrionaceae</taxon>
        <taxon>Photobacterium</taxon>
    </lineage>
</organism>
<keyword evidence="2" id="KW-0238">DNA-binding</keyword>
<dbReference type="InterPro" id="IPR036390">
    <property type="entry name" value="WH_DNA-bd_sf"/>
</dbReference>
<dbReference type="InterPro" id="IPR019888">
    <property type="entry name" value="Tscrpt_reg_AsnC-like"/>
</dbReference>
<evidence type="ECO:0000313" key="5">
    <source>
        <dbReference type="EMBL" id="RWX57711.1"/>
    </source>
</evidence>
<dbReference type="CDD" id="cd00090">
    <property type="entry name" value="HTH_ARSR"/>
    <property type="match status" value="1"/>
</dbReference>
<dbReference type="SUPFAM" id="SSF46785">
    <property type="entry name" value="Winged helix' DNA-binding domain"/>
    <property type="match status" value="1"/>
</dbReference>
<evidence type="ECO:0000256" key="3">
    <source>
        <dbReference type="ARBA" id="ARBA00023163"/>
    </source>
</evidence>
<evidence type="ECO:0000313" key="6">
    <source>
        <dbReference type="Proteomes" id="UP000287563"/>
    </source>
</evidence>
<evidence type="ECO:0000256" key="1">
    <source>
        <dbReference type="ARBA" id="ARBA00023015"/>
    </source>
</evidence>
<comment type="caution">
    <text evidence="5">The sequence shown here is derived from an EMBL/GenBank/DDBJ whole genome shotgun (WGS) entry which is preliminary data.</text>
</comment>
<dbReference type="InterPro" id="IPR011008">
    <property type="entry name" value="Dimeric_a/b-barrel"/>
</dbReference>
<dbReference type="PRINTS" id="PR00033">
    <property type="entry name" value="HTHASNC"/>
</dbReference>
<dbReference type="PANTHER" id="PTHR30154">
    <property type="entry name" value="LEUCINE-RESPONSIVE REGULATORY PROTEIN"/>
    <property type="match status" value="1"/>
</dbReference>
<dbReference type="AlphaFoldDB" id="A0A3S3RKE8"/>
<proteinExistence type="predicted"/>
<dbReference type="Gene3D" id="3.30.70.920">
    <property type="match status" value="1"/>
</dbReference>
<dbReference type="GO" id="GO:0006355">
    <property type="term" value="P:regulation of DNA-templated transcription"/>
    <property type="evidence" value="ECO:0007669"/>
    <property type="project" value="UniProtKB-ARBA"/>
</dbReference>
<dbReference type="Proteomes" id="UP000287563">
    <property type="component" value="Unassembled WGS sequence"/>
</dbReference>
<dbReference type="Pfam" id="PF01037">
    <property type="entry name" value="AsnC_trans_reg"/>
    <property type="match status" value="1"/>
</dbReference>
<keyword evidence="3" id="KW-0804">Transcription</keyword>
<feature type="domain" description="HTH asnC-type" evidence="4">
    <location>
        <begin position="1"/>
        <end position="60"/>
    </location>
</feature>
<dbReference type="SUPFAM" id="SSF54909">
    <property type="entry name" value="Dimeric alpha+beta barrel"/>
    <property type="match status" value="1"/>
</dbReference>
<gene>
    <name evidence="5" type="ORF">EDI28_06115</name>
</gene>
<name>A0A3S3RKE8_9GAMM</name>
<dbReference type="Pfam" id="PF13404">
    <property type="entry name" value="HTH_AsnC-type"/>
    <property type="match status" value="1"/>
</dbReference>
<dbReference type="PROSITE" id="PS50956">
    <property type="entry name" value="HTH_ASNC_2"/>
    <property type="match status" value="1"/>
</dbReference>
<dbReference type="GO" id="GO:0043565">
    <property type="term" value="F:sequence-specific DNA binding"/>
    <property type="evidence" value="ECO:0007669"/>
    <property type="project" value="InterPro"/>
</dbReference>
<reference evidence="5 6" key="1">
    <citation type="submission" date="2018-11" db="EMBL/GenBank/DDBJ databases">
        <title>Photobacterium sp. BEI247 sp. nov., a marine bacterium isolated from Yongle Blue Hole in the South China Sea.</title>
        <authorList>
            <person name="Wang X."/>
        </authorList>
    </citation>
    <scope>NUCLEOTIDE SEQUENCE [LARGE SCALE GENOMIC DNA]</scope>
    <source>
        <strain evidence="6">BEI247</strain>
    </source>
</reference>
<dbReference type="OrthoDB" id="5476at2"/>
<dbReference type="EMBL" id="RJLM01000001">
    <property type="protein sequence ID" value="RWX57711.1"/>
    <property type="molecule type" value="Genomic_DNA"/>
</dbReference>
<accession>A0A3S3RKE8</accession>
<dbReference type="InterPro" id="IPR019887">
    <property type="entry name" value="Tscrpt_reg_AsnC/Lrp_C"/>
</dbReference>
<dbReference type="InterPro" id="IPR036388">
    <property type="entry name" value="WH-like_DNA-bd_sf"/>
</dbReference>
<sequence>MDDTDRKLLSLLRKNARMPVVSLAKELRVSRATVQNRISKLERESIILGYTVKLKENAYQNVVKVIMSISVVAKDENKVLEQLHRFPEILSLHHTNGHWDLIAEIQAENLTLLGSLLGRIRSIEGIVQTEANLLLDSIF</sequence>
<dbReference type="Gene3D" id="1.10.10.10">
    <property type="entry name" value="Winged helix-like DNA-binding domain superfamily/Winged helix DNA-binding domain"/>
    <property type="match status" value="1"/>
</dbReference>